<feature type="domain" description="Putative zinc ribbon" evidence="1">
    <location>
        <begin position="9"/>
        <end position="88"/>
    </location>
</feature>
<name>A0A8T3VF15_9EURY</name>
<gene>
    <name evidence="2" type="ORF">E7Z79_05880</name>
</gene>
<evidence type="ECO:0000313" key="3">
    <source>
        <dbReference type="Proteomes" id="UP000783037"/>
    </source>
</evidence>
<protein>
    <submittedName>
        <fullName evidence="2">Transcriptional regulator</fullName>
    </submittedName>
</protein>
<organism evidence="2 3">
    <name type="scientific">Methanobrevibacter thaueri</name>
    <dbReference type="NCBI Taxonomy" id="190975"/>
    <lineage>
        <taxon>Archaea</taxon>
        <taxon>Methanobacteriati</taxon>
        <taxon>Methanobacteriota</taxon>
        <taxon>Methanomada group</taxon>
        <taxon>Methanobacteria</taxon>
        <taxon>Methanobacteriales</taxon>
        <taxon>Methanobacteriaceae</taxon>
        <taxon>Methanobrevibacter</taxon>
    </lineage>
</organism>
<dbReference type="Pfam" id="PF12674">
    <property type="entry name" value="Zn_ribbon_2"/>
    <property type="match status" value="1"/>
</dbReference>
<proteinExistence type="predicted"/>
<sequence>MNEFENQKFCQSCAMPLADDELFGTNADGSKNEDYCIYCFKDGEFTSDMSMEEMMNFCIDKMVEVHPEFDKEQASAMMNEVFPKLKRWAND</sequence>
<evidence type="ECO:0000313" key="2">
    <source>
        <dbReference type="EMBL" id="MBE6501955.1"/>
    </source>
</evidence>
<reference evidence="2" key="1">
    <citation type="submission" date="2019-04" db="EMBL/GenBank/DDBJ databases">
        <title>Evolution of Biomass-Degrading Anaerobic Consortia Revealed by Metagenomics.</title>
        <authorList>
            <person name="Peng X."/>
        </authorList>
    </citation>
    <scope>NUCLEOTIDE SEQUENCE</scope>
    <source>
        <strain evidence="2">SIG18</strain>
    </source>
</reference>
<dbReference type="InterPro" id="IPR025868">
    <property type="entry name" value="Zn_ribbon_dom_put"/>
</dbReference>
<dbReference type="AlphaFoldDB" id="A0A8T3VF15"/>
<dbReference type="EMBL" id="SUTK01000023">
    <property type="protein sequence ID" value="MBE6501955.1"/>
    <property type="molecule type" value="Genomic_DNA"/>
</dbReference>
<dbReference type="RefSeq" id="WP_303739050.1">
    <property type="nucleotide sequence ID" value="NZ_SUTK01000023.1"/>
</dbReference>
<evidence type="ECO:0000259" key="1">
    <source>
        <dbReference type="Pfam" id="PF12674"/>
    </source>
</evidence>
<accession>A0A8T3VF15</accession>
<dbReference type="Proteomes" id="UP000783037">
    <property type="component" value="Unassembled WGS sequence"/>
</dbReference>
<comment type="caution">
    <text evidence="2">The sequence shown here is derived from an EMBL/GenBank/DDBJ whole genome shotgun (WGS) entry which is preliminary data.</text>
</comment>